<evidence type="ECO:0000313" key="4">
    <source>
        <dbReference type="EMBL" id="GFZ13666.1"/>
    </source>
</evidence>
<organism evidence="4 5">
    <name type="scientific">Actinidia rufa</name>
    <dbReference type="NCBI Taxonomy" id="165716"/>
    <lineage>
        <taxon>Eukaryota</taxon>
        <taxon>Viridiplantae</taxon>
        <taxon>Streptophyta</taxon>
        <taxon>Embryophyta</taxon>
        <taxon>Tracheophyta</taxon>
        <taxon>Spermatophyta</taxon>
        <taxon>Magnoliopsida</taxon>
        <taxon>eudicotyledons</taxon>
        <taxon>Gunneridae</taxon>
        <taxon>Pentapetalae</taxon>
        <taxon>asterids</taxon>
        <taxon>Ericales</taxon>
        <taxon>Actinidiaceae</taxon>
        <taxon>Actinidia</taxon>
    </lineage>
</organism>
<feature type="chain" id="PRO_5029688208" description="Pectinesterase inhibitor domain-containing protein" evidence="2">
    <location>
        <begin position="34"/>
        <end position="202"/>
    </location>
</feature>
<dbReference type="SMART" id="SM00856">
    <property type="entry name" value="PMEI"/>
    <property type="match status" value="1"/>
</dbReference>
<dbReference type="SUPFAM" id="SSF101148">
    <property type="entry name" value="Plant invertase/pectin methylesterase inhibitor"/>
    <property type="match status" value="1"/>
</dbReference>
<dbReference type="GO" id="GO:0004857">
    <property type="term" value="F:enzyme inhibitor activity"/>
    <property type="evidence" value="ECO:0007669"/>
    <property type="project" value="InterPro"/>
</dbReference>
<dbReference type="InterPro" id="IPR051955">
    <property type="entry name" value="PME_Inhibitor"/>
</dbReference>
<dbReference type="AlphaFoldDB" id="A0A7J0GS85"/>
<dbReference type="PANTHER" id="PTHR31080">
    <property type="entry name" value="PECTINESTERASE INHIBITOR-LIKE"/>
    <property type="match status" value="1"/>
</dbReference>
<sequence>MGMGMGMGMGRKGLQLSMVMMISVLTLFHGAGAGAPKLDPAIQKICDATPNPKVCGRSISYAGMGNQMTPDVSAVLELQVNAGMNATRRAIYKAKEALHEDAYISKDGSSYYADSIQVCLDSYDSATDSWNSALVSLKAKRGFDVANDLTSVSSMVMSCEDALTGGDPTVVNDSPLARIDRLILKMTSNALKLREMVFPSIS</sequence>
<evidence type="ECO:0000256" key="1">
    <source>
        <dbReference type="ARBA" id="ARBA00022729"/>
    </source>
</evidence>
<comment type="caution">
    <text evidence="4">The sequence shown here is derived from an EMBL/GenBank/DDBJ whole genome shotgun (WGS) entry which is preliminary data.</text>
</comment>
<accession>A0A7J0GS85</accession>
<protein>
    <recommendedName>
        <fullName evidence="3">Pectinesterase inhibitor domain-containing protein</fullName>
    </recommendedName>
</protein>
<proteinExistence type="predicted"/>
<dbReference type="Proteomes" id="UP000585474">
    <property type="component" value="Unassembled WGS sequence"/>
</dbReference>
<dbReference type="InterPro" id="IPR035513">
    <property type="entry name" value="Invertase/methylesterase_inhib"/>
</dbReference>
<dbReference type="InterPro" id="IPR006501">
    <property type="entry name" value="Pectinesterase_inhib_dom"/>
</dbReference>
<gene>
    <name evidence="4" type="ORF">Acr_23g0020510</name>
</gene>
<dbReference type="CDD" id="cd15800">
    <property type="entry name" value="PMEI-like_2"/>
    <property type="match status" value="1"/>
</dbReference>
<reference evidence="4 5" key="1">
    <citation type="submission" date="2019-07" db="EMBL/GenBank/DDBJ databases">
        <title>De Novo Assembly of kiwifruit Actinidia rufa.</title>
        <authorList>
            <person name="Sugita-Konishi S."/>
            <person name="Sato K."/>
            <person name="Mori E."/>
            <person name="Abe Y."/>
            <person name="Kisaki G."/>
            <person name="Hamano K."/>
            <person name="Suezawa K."/>
            <person name="Otani M."/>
            <person name="Fukuda T."/>
            <person name="Manabe T."/>
            <person name="Gomi K."/>
            <person name="Tabuchi M."/>
            <person name="Akimitsu K."/>
            <person name="Kataoka I."/>
        </authorList>
    </citation>
    <scope>NUCLEOTIDE SEQUENCE [LARGE SCALE GENOMIC DNA]</scope>
    <source>
        <strain evidence="5">cv. Fuchu</strain>
    </source>
</reference>
<feature type="signal peptide" evidence="2">
    <location>
        <begin position="1"/>
        <end position="33"/>
    </location>
</feature>
<dbReference type="EMBL" id="BJWL01000023">
    <property type="protein sequence ID" value="GFZ13666.1"/>
    <property type="molecule type" value="Genomic_DNA"/>
</dbReference>
<dbReference type="Gene3D" id="1.20.140.40">
    <property type="entry name" value="Invertase/pectin methylesterase inhibitor family protein"/>
    <property type="match status" value="1"/>
</dbReference>
<keyword evidence="1 2" id="KW-0732">Signal</keyword>
<dbReference type="Pfam" id="PF04043">
    <property type="entry name" value="PMEI"/>
    <property type="match status" value="1"/>
</dbReference>
<dbReference type="OrthoDB" id="770764at2759"/>
<name>A0A7J0GS85_9ERIC</name>
<dbReference type="PANTHER" id="PTHR31080:SF274">
    <property type="entry name" value="PECTINESTERASE_PECTINESTERASE INHIBITOR 26"/>
    <property type="match status" value="1"/>
</dbReference>
<evidence type="ECO:0000313" key="5">
    <source>
        <dbReference type="Proteomes" id="UP000585474"/>
    </source>
</evidence>
<evidence type="ECO:0000256" key="2">
    <source>
        <dbReference type="SAM" id="SignalP"/>
    </source>
</evidence>
<dbReference type="NCBIfam" id="TIGR01614">
    <property type="entry name" value="PME_inhib"/>
    <property type="match status" value="1"/>
</dbReference>
<feature type="domain" description="Pectinesterase inhibitor" evidence="3">
    <location>
        <begin position="37"/>
        <end position="193"/>
    </location>
</feature>
<keyword evidence="5" id="KW-1185">Reference proteome</keyword>
<evidence type="ECO:0000259" key="3">
    <source>
        <dbReference type="SMART" id="SM00856"/>
    </source>
</evidence>